<dbReference type="GO" id="GO:0016787">
    <property type="term" value="F:hydrolase activity"/>
    <property type="evidence" value="ECO:0007669"/>
    <property type="project" value="UniProtKB-KW"/>
</dbReference>
<feature type="compositionally biased region" description="Gly residues" evidence="1">
    <location>
        <begin position="27"/>
        <end position="36"/>
    </location>
</feature>
<keyword evidence="2" id="KW-0378">Hydrolase</keyword>
<evidence type="ECO:0000313" key="3">
    <source>
        <dbReference type="Proteomes" id="UP000471648"/>
    </source>
</evidence>
<reference evidence="2 3" key="1">
    <citation type="submission" date="2020-01" db="EMBL/GenBank/DDBJ databases">
        <title>Insect and environment-associated Actinomycetes.</title>
        <authorList>
            <person name="Currrie C."/>
            <person name="Chevrette M."/>
            <person name="Carlson C."/>
            <person name="Stubbendieck R."/>
            <person name="Wendt-Pienkowski E."/>
        </authorList>
    </citation>
    <scope>NUCLEOTIDE SEQUENCE [LARGE SCALE GENOMIC DNA]</scope>
    <source>
        <strain evidence="2 3">SID14438</strain>
    </source>
</reference>
<dbReference type="Proteomes" id="UP000471648">
    <property type="component" value="Unassembled WGS sequence"/>
</dbReference>
<evidence type="ECO:0000313" key="2">
    <source>
        <dbReference type="EMBL" id="NEB67439.1"/>
    </source>
</evidence>
<dbReference type="AlphaFoldDB" id="A0A6N9V8N5"/>
<evidence type="ECO:0000256" key="1">
    <source>
        <dbReference type="SAM" id="MobiDB-lite"/>
    </source>
</evidence>
<feature type="region of interest" description="Disordered" evidence="1">
    <location>
        <begin position="15"/>
        <end position="44"/>
    </location>
</feature>
<name>A0A6N9V8N5_STRMI</name>
<gene>
    <name evidence="2" type="ORF">G3I39_10315</name>
</gene>
<protein>
    <submittedName>
        <fullName evidence="2">Alpha/beta hydrolase</fullName>
    </submittedName>
</protein>
<accession>A0A6N9V8N5</accession>
<proteinExistence type="predicted"/>
<sequence>MVRRIEVTGSGGVPLAAWEFADPPKAGDGGGEGAGAHGVTDEDG</sequence>
<comment type="caution">
    <text evidence="2">The sequence shown here is derived from an EMBL/GenBank/DDBJ whole genome shotgun (WGS) entry which is preliminary data.</text>
</comment>
<organism evidence="2 3">
    <name type="scientific">Streptomyces microflavus</name>
    <name type="common">Streptomyces lipmanii</name>
    <dbReference type="NCBI Taxonomy" id="1919"/>
    <lineage>
        <taxon>Bacteria</taxon>
        <taxon>Bacillati</taxon>
        <taxon>Actinomycetota</taxon>
        <taxon>Actinomycetes</taxon>
        <taxon>Kitasatosporales</taxon>
        <taxon>Streptomycetaceae</taxon>
        <taxon>Streptomyces</taxon>
    </lineage>
</organism>
<feature type="non-terminal residue" evidence="2">
    <location>
        <position position="44"/>
    </location>
</feature>
<dbReference type="EMBL" id="JAAGME010000404">
    <property type="protein sequence ID" value="NEB67439.1"/>
    <property type="molecule type" value="Genomic_DNA"/>
</dbReference>